<gene>
    <name evidence="2" type="ORF">BDP27DRAFT_593530</name>
</gene>
<feature type="compositionally biased region" description="Low complexity" evidence="1">
    <location>
        <begin position="166"/>
        <end position="177"/>
    </location>
</feature>
<accession>A0A9P5PY80</accession>
<organism evidence="2 3">
    <name type="scientific">Rhodocollybia butyracea</name>
    <dbReference type="NCBI Taxonomy" id="206335"/>
    <lineage>
        <taxon>Eukaryota</taxon>
        <taxon>Fungi</taxon>
        <taxon>Dikarya</taxon>
        <taxon>Basidiomycota</taxon>
        <taxon>Agaricomycotina</taxon>
        <taxon>Agaricomycetes</taxon>
        <taxon>Agaricomycetidae</taxon>
        <taxon>Agaricales</taxon>
        <taxon>Marasmiineae</taxon>
        <taxon>Omphalotaceae</taxon>
        <taxon>Rhodocollybia</taxon>
    </lineage>
</organism>
<name>A0A9P5PY80_9AGAR</name>
<evidence type="ECO:0000313" key="2">
    <source>
        <dbReference type="EMBL" id="KAF9070647.1"/>
    </source>
</evidence>
<keyword evidence="3" id="KW-1185">Reference proteome</keyword>
<comment type="caution">
    <text evidence="2">The sequence shown here is derived from an EMBL/GenBank/DDBJ whole genome shotgun (WGS) entry which is preliminary data.</text>
</comment>
<dbReference type="Proteomes" id="UP000772434">
    <property type="component" value="Unassembled WGS sequence"/>
</dbReference>
<evidence type="ECO:0000256" key="1">
    <source>
        <dbReference type="SAM" id="MobiDB-lite"/>
    </source>
</evidence>
<dbReference type="EMBL" id="JADNRY010000039">
    <property type="protein sequence ID" value="KAF9070647.1"/>
    <property type="molecule type" value="Genomic_DNA"/>
</dbReference>
<reference evidence="2" key="1">
    <citation type="submission" date="2020-11" db="EMBL/GenBank/DDBJ databases">
        <authorList>
            <consortium name="DOE Joint Genome Institute"/>
            <person name="Ahrendt S."/>
            <person name="Riley R."/>
            <person name="Andreopoulos W."/>
            <person name="Labutti K."/>
            <person name="Pangilinan J."/>
            <person name="Ruiz-Duenas F.J."/>
            <person name="Barrasa J.M."/>
            <person name="Sanchez-Garcia M."/>
            <person name="Camarero S."/>
            <person name="Miyauchi S."/>
            <person name="Serrano A."/>
            <person name="Linde D."/>
            <person name="Babiker R."/>
            <person name="Drula E."/>
            <person name="Ayuso-Fernandez I."/>
            <person name="Pacheco R."/>
            <person name="Padilla G."/>
            <person name="Ferreira P."/>
            <person name="Barriuso J."/>
            <person name="Kellner H."/>
            <person name="Castanera R."/>
            <person name="Alfaro M."/>
            <person name="Ramirez L."/>
            <person name="Pisabarro A.G."/>
            <person name="Kuo A."/>
            <person name="Tritt A."/>
            <person name="Lipzen A."/>
            <person name="He G."/>
            <person name="Yan M."/>
            <person name="Ng V."/>
            <person name="Cullen D."/>
            <person name="Martin F."/>
            <person name="Rosso M.-N."/>
            <person name="Henrissat B."/>
            <person name="Hibbett D."/>
            <person name="Martinez A.T."/>
            <person name="Grigoriev I.V."/>
        </authorList>
    </citation>
    <scope>NUCLEOTIDE SEQUENCE</scope>
    <source>
        <strain evidence="2">AH 40177</strain>
    </source>
</reference>
<dbReference type="AlphaFoldDB" id="A0A9P5PY80"/>
<proteinExistence type="predicted"/>
<feature type="region of interest" description="Disordered" evidence="1">
    <location>
        <begin position="153"/>
        <end position="188"/>
    </location>
</feature>
<protein>
    <submittedName>
        <fullName evidence="2">Uncharacterized protein</fullName>
    </submittedName>
</protein>
<evidence type="ECO:0000313" key="3">
    <source>
        <dbReference type="Proteomes" id="UP000772434"/>
    </source>
</evidence>
<sequence>MIKEKFKPQFQLQHVKGLRMESILEYKTAPHERGEQGSAARARFALKIRDDKHLYFGWILPSIESGIIGSIYSISPSPNEHQKWKPYRWRRKHVAYGTEVKKFDKKFVEALNEVSVAEWEKRVKGYQDCYTKPYKPRTRKTSSMAVASEQSMIAESNRISAEPKGGSPTDSVSTSHSSESDGHSGYNGKQANMGYAGLTIPSQRILGLRPIPSAHLIARSQMGIRDTMFLTIITVLWPDFSPSPTLRIRHTMLALVSANLLGPWPQLLRNSVTV</sequence>